<dbReference type="PROSITE" id="PS00336">
    <property type="entry name" value="BETA_LACTAMASE_C"/>
    <property type="match status" value="1"/>
</dbReference>
<dbReference type="InterPro" id="IPR058136">
    <property type="entry name" value="AmpC"/>
</dbReference>
<organism evidence="9 10">
    <name type="scientific">Undibacter mobilis</name>
    <dbReference type="NCBI Taxonomy" id="2292256"/>
    <lineage>
        <taxon>Bacteria</taxon>
        <taxon>Pseudomonadati</taxon>
        <taxon>Pseudomonadota</taxon>
        <taxon>Alphaproteobacteria</taxon>
        <taxon>Hyphomicrobiales</taxon>
        <taxon>Nitrobacteraceae</taxon>
        <taxon>Undibacter</taxon>
    </lineage>
</organism>
<evidence type="ECO:0000256" key="6">
    <source>
        <dbReference type="RuleBase" id="RU361140"/>
    </source>
</evidence>
<keyword evidence="10" id="KW-1185">Reference proteome</keyword>
<dbReference type="Gene3D" id="3.40.710.10">
    <property type="entry name" value="DD-peptidase/beta-lactamase superfamily"/>
    <property type="match status" value="1"/>
</dbReference>
<reference evidence="10" key="1">
    <citation type="submission" date="2018-08" db="EMBL/GenBank/DDBJ databases">
        <authorList>
            <person name="Kim S.-J."/>
            <person name="Jung G.-Y."/>
        </authorList>
    </citation>
    <scope>NUCLEOTIDE SEQUENCE [LARGE SCALE GENOMIC DNA]</scope>
    <source>
        <strain evidence="10">GY_H</strain>
    </source>
</reference>
<dbReference type="RefSeq" id="WP_115517573.1">
    <property type="nucleotide sequence ID" value="NZ_QRGO01000001.1"/>
</dbReference>
<evidence type="ECO:0000256" key="1">
    <source>
        <dbReference type="ARBA" id="ARBA00001526"/>
    </source>
</evidence>
<evidence type="ECO:0000313" key="9">
    <source>
        <dbReference type="EMBL" id="RDV05549.1"/>
    </source>
</evidence>
<evidence type="ECO:0000313" key="10">
    <source>
        <dbReference type="Proteomes" id="UP000263993"/>
    </source>
</evidence>
<evidence type="ECO:0000256" key="2">
    <source>
        <dbReference type="ARBA" id="ARBA00007840"/>
    </source>
</evidence>
<dbReference type="GO" id="GO:0017001">
    <property type="term" value="P:antibiotic catabolic process"/>
    <property type="evidence" value="ECO:0007669"/>
    <property type="project" value="InterPro"/>
</dbReference>
<dbReference type="GO" id="GO:0030288">
    <property type="term" value="C:outer membrane-bounded periplasmic space"/>
    <property type="evidence" value="ECO:0007669"/>
    <property type="project" value="InterPro"/>
</dbReference>
<dbReference type="Proteomes" id="UP000263993">
    <property type="component" value="Unassembled WGS sequence"/>
</dbReference>
<feature type="signal peptide" evidence="7">
    <location>
        <begin position="1"/>
        <end position="18"/>
    </location>
</feature>
<keyword evidence="4 6" id="KW-0378">Hydrolase</keyword>
<dbReference type="GO" id="GO:0008800">
    <property type="term" value="F:beta-lactamase activity"/>
    <property type="evidence" value="ECO:0007669"/>
    <property type="project" value="UniProtKB-UniRule"/>
</dbReference>
<dbReference type="InterPro" id="IPR050491">
    <property type="entry name" value="AmpC-like"/>
</dbReference>
<keyword evidence="7" id="KW-0732">Signal</keyword>
<evidence type="ECO:0000256" key="5">
    <source>
        <dbReference type="ARBA" id="ARBA00023251"/>
    </source>
</evidence>
<dbReference type="InterPro" id="IPR012338">
    <property type="entry name" value="Beta-lactam/transpept-like"/>
</dbReference>
<keyword evidence="5 6" id="KW-0046">Antibiotic resistance</keyword>
<dbReference type="InterPro" id="IPR001586">
    <property type="entry name" value="Beta-lactam_class-C_AS"/>
</dbReference>
<protein>
    <recommendedName>
        <fullName evidence="3 6">Beta-lactamase</fullName>
        <ecNumber evidence="3 6">3.5.2.6</ecNumber>
    </recommendedName>
</protein>
<dbReference type="OrthoDB" id="5377431at2"/>
<evidence type="ECO:0000256" key="4">
    <source>
        <dbReference type="ARBA" id="ARBA00022801"/>
    </source>
</evidence>
<feature type="domain" description="Beta-lactamase-related" evidence="8">
    <location>
        <begin position="30"/>
        <end position="377"/>
    </location>
</feature>
<dbReference type="NCBIfam" id="NF033085">
    <property type="entry name" value="bla_class_C"/>
    <property type="match status" value="1"/>
</dbReference>
<dbReference type="EC" id="3.5.2.6" evidence="3 6"/>
<dbReference type="EMBL" id="QRGO01000001">
    <property type="protein sequence ID" value="RDV05549.1"/>
    <property type="molecule type" value="Genomic_DNA"/>
</dbReference>
<dbReference type="SUPFAM" id="SSF56601">
    <property type="entry name" value="beta-lactamase/transpeptidase-like"/>
    <property type="match status" value="1"/>
</dbReference>
<comment type="similarity">
    <text evidence="2 6">Belongs to the class-C beta-lactamase family.</text>
</comment>
<gene>
    <name evidence="9" type="ORF">DXH78_13775</name>
</gene>
<dbReference type="InterPro" id="IPR001466">
    <property type="entry name" value="Beta-lactam-related"/>
</dbReference>
<dbReference type="AlphaFoldDB" id="A0A371BD68"/>
<evidence type="ECO:0000259" key="8">
    <source>
        <dbReference type="Pfam" id="PF00144"/>
    </source>
</evidence>
<dbReference type="PANTHER" id="PTHR46825:SF8">
    <property type="entry name" value="BETA-LACTAMASE-RELATED"/>
    <property type="match status" value="1"/>
</dbReference>
<dbReference type="PANTHER" id="PTHR46825">
    <property type="entry name" value="D-ALANYL-D-ALANINE-CARBOXYPEPTIDASE/ENDOPEPTIDASE AMPH"/>
    <property type="match status" value="1"/>
</dbReference>
<feature type="chain" id="PRO_5016563282" description="Beta-lactamase" evidence="7">
    <location>
        <begin position="19"/>
        <end position="382"/>
    </location>
</feature>
<accession>A0A371BD68</accession>
<name>A0A371BD68_9BRAD</name>
<proteinExistence type="inferred from homology"/>
<evidence type="ECO:0000256" key="3">
    <source>
        <dbReference type="ARBA" id="ARBA00012865"/>
    </source>
</evidence>
<dbReference type="Pfam" id="PF00144">
    <property type="entry name" value="Beta-lactamase"/>
    <property type="match status" value="1"/>
</dbReference>
<comment type="catalytic activity">
    <reaction evidence="1 6">
        <text>a beta-lactam + H2O = a substituted beta-amino acid</text>
        <dbReference type="Rhea" id="RHEA:20401"/>
        <dbReference type="ChEBI" id="CHEBI:15377"/>
        <dbReference type="ChEBI" id="CHEBI:35627"/>
        <dbReference type="ChEBI" id="CHEBI:140347"/>
        <dbReference type="EC" id="3.5.2.6"/>
    </reaction>
</comment>
<sequence>MTAVLAVVTSTLTPAALAAAEAPEKLAATVERTIRPLLAQHDVPGIAVGVTVGGQQYFFTYGVASKELQTPVTKDTLFEIGSISKTFAATLAAYGVVTGKLSLDDHPGQHMPALKGTAVDKATMLHLGTYTAGGLPLLFPGAIKSEADATAFLQKWKSSAAPGTQRRYSNPSLGLFGHVAALAMKGDYTDLVEREILPKLGLAHSYIRVPQAAMADYAWGYDRTNKPVRAGTAPFAAEAYGIKASAADMIRYIEANIRPDNLDPLIRRAIEGTHVGYFKVGDMVQGLGWEQYPYPVPLERLLAGNSDKMIFEPNAATALKPPRAPSGPTLFNKTGSTRGFGAYAAFVPEKQIGVVILSNRNMPIAARIAAAHAVLEAIADGK</sequence>
<comment type="caution">
    <text evidence="9">The sequence shown here is derived from an EMBL/GenBank/DDBJ whole genome shotgun (WGS) entry which is preliminary data.</text>
</comment>
<evidence type="ECO:0000256" key="7">
    <source>
        <dbReference type="SAM" id="SignalP"/>
    </source>
</evidence>
<dbReference type="GO" id="GO:0046677">
    <property type="term" value="P:response to antibiotic"/>
    <property type="evidence" value="ECO:0007669"/>
    <property type="project" value="UniProtKB-UniRule"/>
</dbReference>